<evidence type="ECO:0000256" key="1">
    <source>
        <dbReference type="SAM" id="SignalP"/>
    </source>
</evidence>
<organism evidence="3 4">
    <name type="scientific">Diploptera punctata</name>
    <name type="common">Pacific beetle cockroach</name>
    <dbReference type="NCBI Taxonomy" id="6984"/>
    <lineage>
        <taxon>Eukaryota</taxon>
        <taxon>Metazoa</taxon>
        <taxon>Ecdysozoa</taxon>
        <taxon>Arthropoda</taxon>
        <taxon>Hexapoda</taxon>
        <taxon>Insecta</taxon>
        <taxon>Pterygota</taxon>
        <taxon>Neoptera</taxon>
        <taxon>Polyneoptera</taxon>
        <taxon>Dictyoptera</taxon>
        <taxon>Blattodea</taxon>
        <taxon>Blaberoidea</taxon>
        <taxon>Blaberidae</taxon>
        <taxon>Diplopterinae</taxon>
        <taxon>Diploptera</taxon>
    </lineage>
</organism>
<accession>A0AAD7Z560</accession>
<protein>
    <recommendedName>
        <fullName evidence="2">Ionotropic receptor 75a N-terminal domain-containing protein</fullName>
    </recommendedName>
</protein>
<evidence type="ECO:0000313" key="4">
    <source>
        <dbReference type="Proteomes" id="UP001233999"/>
    </source>
</evidence>
<reference evidence="3" key="1">
    <citation type="journal article" date="2023" name="IScience">
        <title>Live-bearing cockroach genome reveals convergent evolutionary mechanisms linked to viviparity in insects and beyond.</title>
        <authorList>
            <person name="Fouks B."/>
            <person name="Harrison M.C."/>
            <person name="Mikhailova A.A."/>
            <person name="Marchal E."/>
            <person name="English S."/>
            <person name="Carruthers M."/>
            <person name="Jennings E.C."/>
            <person name="Chiamaka E.L."/>
            <person name="Frigard R.A."/>
            <person name="Pippel M."/>
            <person name="Attardo G.M."/>
            <person name="Benoit J.B."/>
            <person name="Bornberg-Bauer E."/>
            <person name="Tobe S.S."/>
        </authorList>
    </citation>
    <scope>NUCLEOTIDE SEQUENCE</scope>
    <source>
        <strain evidence="3">Stay&amp;Tobe</strain>
    </source>
</reference>
<dbReference type="Pfam" id="PF24576">
    <property type="entry name" value="IR75A_N"/>
    <property type="match status" value="1"/>
</dbReference>
<sequence length="253" mass="28707">MVSSSGGIMTVVMLLVVRTEGDFTAMTAGLIAAIQRRYFSGCVVLLTSSEVENLTEQEILMQMQLRKLLSEERIQVTASWIQSFNSTTQYCSGHIPLNVILSSDSQSRTTLEEYSTTNNLAGATWLLFLDTGSMSSFFADIYVPFNCEFLVTWHGLTSMHIYEVYKVAKEKPLNEHYYGRFNFISGLVSNEYNIFRRRSNLEGIVLKVITADDPPIMNIDPSGKRVSGFLGRVWDILEKKMNFRASYILLREL</sequence>
<feature type="domain" description="Ionotropic receptor 75a N-terminal" evidence="2">
    <location>
        <begin position="63"/>
        <end position="211"/>
    </location>
</feature>
<proteinExistence type="predicted"/>
<evidence type="ECO:0000313" key="3">
    <source>
        <dbReference type="EMBL" id="KAJ9573683.1"/>
    </source>
</evidence>
<comment type="caution">
    <text evidence="3">The sequence shown here is derived from an EMBL/GenBank/DDBJ whole genome shotgun (WGS) entry which is preliminary data.</text>
</comment>
<feature type="non-terminal residue" evidence="3">
    <location>
        <position position="253"/>
    </location>
</feature>
<evidence type="ECO:0000259" key="2">
    <source>
        <dbReference type="Pfam" id="PF24576"/>
    </source>
</evidence>
<feature type="chain" id="PRO_5042188895" description="Ionotropic receptor 75a N-terminal domain-containing protein" evidence="1">
    <location>
        <begin position="22"/>
        <end position="253"/>
    </location>
</feature>
<dbReference type="InterPro" id="IPR057074">
    <property type="entry name" value="IR75A_N"/>
</dbReference>
<keyword evidence="4" id="KW-1185">Reference proteome</keyword>
<gene>
    <name evidence="3" type="ORF">L9F63_008953</name>
</gene>
<keyword evidence="1" id="KW-0732">Signal</keyword>
<reference evidence="3" key="2">
    <citation type="submission" date="2023-05" db="EMBL/GenBank/DDBJ databases">
        <authorList>
            <person name="Fouks B."/>
        </authorList>
    </citation>
    <scope>NUCLEOTIDE SEQUENCE</scope>
    <source>
        <strain evidence="3">Stay&amp;Tobe</strain>
        <tissue evidence="3">Testes</tissue>
    </source>
</reference>
<dbReference type="EMBL" id="JASPKZ010010686">
    <property type="protein sequence ID" value="KAJ9573683.1"/>
    <property type="molecule type" value="Genomic_DNA"/>
</dbReference>
<feature type="signal peptide" evidence="1">
    <location>
        <begin position="1"/>
        <end position="21"/>
    </location>
</feature>
<name>A0AAD7Z560_DIPPU</name>
<dbReference type="AlphaFoldDB" id="A0AAD7Z560"/>
<dbReference type="Proteomes" id="UP001233999">
    <property type="component" value="Unassembled WGS sequence"/>
</dbReference>